<feature type="binding site" evidence="7 10">
    <location>
        <position position="278"/>
    </location>
    <ligand>
        <name>[4Fe-4S] cluster</name>
        <dbReference type="ChEBI" id="CHEBI:49883"/>
    </ligand>
</feature>
<dbReference type="GO" id="GO:0046872">
    <property type="term" value="F:metal ion binding"/>
    <property type="evidence" value="ECO:0007669"/>
    <property type="project" value="UniProtKB-KW"/>
</dbReference>
<dbReference type="GO" id="GO:0051539">
    <property type="term" value="F:4 iron, 4 sulfur cluster binding"/>
    <property type="evidence" value="ECO:0007669"/>
    <property type="project" value="UniProtKB-KW"/>
</dbReference>
<dbReference type="HAMAP" id="MF_01931">
    <property type="entry name" value="PurF"/>
    <property type="match status" value="1"/>
</dbReference>
<keyword evidence="7 10" id="KW-0411">Iron-sulfur</keyword>
<dbReference type="OrthoDB" id="9801213at2"/>
<evidence type="ECO:0000256" key="7">
    <source>
        <dbReference type="HAMAP-Rule" id="MF_01931"/>
    </source>
</evidence>
<organism evidence="12 13">
    <name type="scientific">Neorhodopirellula pilleata</name>
    <dbReference type="NCBI Taxonomy" id="2714738"/>
    <lineage>
        <taxon>Bacteria</taxon>
        <taxon>Pseudomonadati</taxon>
        <taxon>Planctomycetota</taxon>
        <taxon>Planctomycetia</taxon>
        <taxon>Pirellulales</taxon>
        <taxon>Pirellulaceae</taxon>
        <taxon>Neorhodopirellula</taxon>
    </lineage>
</organism>
<comment type="caution">
    <text evidence="12">The sequence shown here is derived from an EMBL/GenBank/DDBJ whole genome shotgun (WGS) entry which is preliminary data.</text>
</comment>
<keyword evidence="4 7" id="KW-0808">Transferase</keyword>
<gene>
    <name evidence="7 12" type="primary">purF</name>
    <name evidence="12" type="ORF">Pla100_62770</name>
</gene>
<comment type="catalytic activity">
    <reaction evidence="7 8">
        <text>5-phospho-beta-D-ribosylamine + L-glutamate + diphosphate = 5-phospho-alpha-D-ribose 1-diphosphate + L-glutamine + H2O</text>
        <dbReference type="Rhea" id="RHEA:14905"/>
        <dbReference type="ChEBI" id="CHEBI:15377"/>
        <dbReference type="ChEBI" id="CHEBI:29985"/>
        <dbReference type="ChEBI" id="CHEBI:33019"/>
        <dbReference type="ChEBI" id="CHEBI:58017"/>
        <dbReference type="ChEBI" id="CHEBI:58359"/>
        <dbReference type="ChEBI" id="CHEBI:58681"/>
        <dbReference type="EC" id="2.4.2.14"/>
    </reaction>
</comment>
<dbReference type="SUPFAM" id="SSF56235">
    <property type="entry name" value="N-terminal nucleophile aminohydrolases (Ntn hydrolases)"/>
    <property type="match status" value="1"/>
</dbReference>
<feature type="binding site" evidence="7 10">
    <location>
        <position position="432"/>
    </location>
    <ligand>
        <name>[4Fe-4S] cluster</name>
        <dbReference type="ChEBI" id="CHEBI:49883"/>
    </ligand>
</feature>
<feature type="domain" description="Glutamine amidotransferase type-2" evidence="11">
    <location>
        <begin position="8"/>
        <end position="261"/>
    </location>
</feature>
<dbReference type="UniPathway" id="UPA00074">
    <property type="reaction ID" value="UER00124"/>
</dbReference>
<evidence type="ECO:0000256" key="4">
    <source>
        <dbReference type="ARBA" id="ARBA00022679"/>
    </source>
</evidence>
<dbReference type="InterPro" id="IPR017932">
    <property type="entry name" value="GATase_2_dom"/>
</dbReference>
<keyword evidence="7" id="KW-0004">4Fe-4S</keyword>
<dbReference type="EMBL" id="SJPM01000049">
    <property type="protein sequence ID" value="TWT86031.1"/>
    <property type="molecule type" value="Genomic_DNA"/>
</dbReference>
<dbReference type="RefSeq" id="WP_146583022.1">
    <property type="nucleotide sequence ID" value="NZ_SJPM01000049.1"/>
</dbReference>
<reference evidence="12 13" key="1">
    <citation type="submission" date="2019-02" db="EMBL/GenBank/DDBJ databases">
        <title>Deep-cultivation of Planctomycetes and their phenomic and genomic characterization uncovers novel biology.</title>
        <authorList>
            <person name="Wiegand S."/>
            <person name="Jogler M."/>
            <person name="Boedeker C."/>
            <person name="Pinto D."/>
            <person name="Vollmers J."/>
            <person name="Rivas-Marin E."/>
            <person name="Kohn T."/>
            <person name="Peeters S.H."/>
            <person name="Heuer A."/>
            <person name="Rast P."/>
            <person name="Oberbeckmann S."/>
            <person name="Bunk B."/>
            <person name="Jeske O."/>
            <person name="Meyerdierks A."/>
            <person name="Storesund J.E."/>
            <person name="Kallscheuer N."/>
            <person name="Luecker S."/>
            <person name="Lage O.M."/>
            <person name="Pohl T."/>
            <person name="Merkel B.J."/>
            <person name="Hornburger P."/>
            <person name="Mueller R.-W."/>
            <person name="Bruemmer F."/>
            <person name="Labrenz M."/>
            <person name="Spormann A.M."/>
            <person name="Op Den Camp H."/>
            <person name="Overmann J."/>
            <person name="Amann R."/>
            <person name="Jetten M.S.M."/>
            <person name="Mascher T."/>
            <person name="Medema M.H."/>
            <person name="Devos D.P."/>
            <person name="Kaster A.-K."/>
            <person name="Ovreas L."/>
            <person name="Rohde M."/>
            <person name="Galperin M.Y."/>
            <person name="Jogler C."/>
        </authorList>
    </citation>
    <scope>NUCLEOTIDE SEQUENCE [LARGE SCALE GENOMIC DNA]</scope>
    <source>
        <strain evidence="12 13">Pla100</strain>
    </source>
</reference>
<comment type="similarity">
    <text evidence="2 7 8">In the C-terminal section; belongs to the purine/pyrimidine phosphoribosyltransferase family.</text>
</comment>
<evidence type="ECO:0000256" key="1">
    <source>
        <dbReference type="ARBA" id="ARBA00005209"/>
    </source>
</evidence>
<dbReference type="InterPro" id="IPR029057">
    <property type="entry name" value="PRTase-like"/>
</dbReference>
<evidence type="ECO:0000256" key="5">
    <source>
        <dbReference type="ARBA" id="ARBA00022755"/>
    </source>
</evidence>
<dbReference type="Gene3D" id="3.40.50.2020">
    <property type="match status" value="1"/>
</dbReference>
<name>A0A5C5ZGN3_9BACT</name>
<comment type="pathway">
    <text evidence="1 7 8">Purine metabolism; IMP biosynthesis via de novo pathway; N(1)-(5-phospho-D-ribosyl)glycinamide from 5-phospho-alpha-D-ribose 1-diphosphate: step 1/2.</text>
</comment>
<dbReference type="PIRSF" id="PIRSF000485">
    <property type="entry name" value="Amd_phspho_trans"/>
    <property type="match status" value="1"/>
</dbReference>
<comment type="caution">
    <text evidence="7">Lacks conserved residue(s) required for the propagation of feature annotation.</text>
</comment>
<dbReference type="CDD" id="cd06223">
    <property type="entry name" value="PRTases_typeI"/>
    <property type="match status" value="1"/>
</dbReference>
<dbReference type="InterPro" id="IPR005854">
    <property type="entry name" value="PurF"/>
</dbReference>
<dbReference type="InterPro" id="IPR000836">
    <property type="entry name" value="PRTase_dom"/>
</dbReference>
<dbReference type="Pfam" id="PF13522">
    <property type="entry name" value="GATase_6"/>
    <property type="match status" value="1"/>
</dbReference>
<comment type="function">
    <text evidence="7">Catalyzes the formation of phosphoribosylamine from phosphoribosylpyrophosphate (PRPP) and glutamine.</text>
</comment>
<keyword evidence="13" id="KW-1185">Reference proteome</keyword>
<evidence type="ECO:0000256" key="2">
    <source>
        <dbReference type="ARBA" id="ARBA00010138"/>
    </source>
</evidence>
<feature type="active site" description="Nucleophile" evidence="7 9">
    <location>
        <position position="8"/>
    </location>
</feature>
<evidence type="ECO:0000256" key="3">
    <source>
        <dbReference type="ARBA" id="ARBA00022676"/>
    </source>
</evidence>
<keyword evidence="3 7" id="KW-0328">Glycosyltransferase</keyword>
<dbReference type="Gene3D" id="3.60.20.10">
    <property type="entry name" value="Glutamine Phosphoribosylpyrophosphate, subunit 1, domain 1"/>
    <property type="match status" value="1"/>
</dbReference>
<evidence type="ECO:0000256" key="8">
    <source>
        <dbReference type="PIRNR" id="PIRNR000485"/>
    </source>
</evidence>
<evidence type="ECO:0000313" key="13">
    <source>
        <dbReference type="Proteomes" id="UP000316213"/>
    </source>
</evidence>
<dbReference type="EC" id="2.4.2.14" evidence="7"/>
<dbReference type="PANTHER" id="PTHR11907">
    <property type="entry name" value="AMIDOPHOSPHORIBOSYLTRANSFERASE"/>
    <property type="match status" value="1"/>
</dbReference>
<evidence type="ECO:0000259" key="11">
    <source>
        <dbReference type="PROSITE" id="PS51278"/>
    </source>
</evidence>
<dbReference type="GO" id="GO:0004044">
    <property type="term" value="F:amidophosphoribosyltransferase activity"/>
    <property type="evidence" value="ECO:0007669"/>
    <property type="project" value="UniProtKB-UniRule"/>
</dbReference>
<evidence type="ECO:0000256" key="9">
    <source>
        <dbReference type="PIRSR" id="PIRSR000485-1"/>
    </source>
</evidence>
<dbReference type="GO" id="GO:0006189">
    <property type="term" value="P:'de novo' IMP biosynthetic process"/>
    <property type="evidence" value="ECO:0007669"/>
    <property type="project" value="UniProtKB-UniRule"/>
</dbReference>
<keyword evidence="7 10" id="KW-0408">Iron</keyword>
<comment type="cofactor">
    <cofactor evidence="7 10">
        <name>[4Fe-4S] cluster</name>
        <dbReference type="ChEBI" id="CHEBI:49883"/>
    </cofactor>
    <text evidence="7 10">Binds 1 [4Fe-4S] cluster per subunit.</text>
</comment>
<keyword evidence="6 7" id="KW-0315">Glutamine amidotransferase</keyword>
<evidence type="ECO:0000313" key="12">
    <source>
        <dbReference type="EMBL" id="TWT86031.1"/>
    </source>
</evidence>
<dbReference type="AlphaFoldDB" id="A0A5C5ZGN3"/>
<evidence type="ECO:0000256" key="6">
    <source>
        <dbReference type="ARBA" id="ARBA00022962"/>
    </source>
</evidence>
<dbReference type="PROSITE" id="PS51278">
    <property type="entry name" value="GATASE_TYPE_2"/>
    <property type="match status" value="1"/>
</dbReference>
<evidence type="ECO:0000256" key="10">
    <source>
        <dbReference type="PIRSR" id="PIRSR000485-3"/>
    </source>
</evidence>
<dbReference type="InterPro" id="IPR029055">
    <property type="entry name" value="Ntn_hydrolases_N"/>
</dbReference>
<dbReference type="Proteomes" id="UP000316213">
    <property type="component" value="Unassembled WGS sequence"/>
</dbReference>
<dbReference type="Pfam" id="PF00156">
    <property type="entry name" value="Pribosyltran"/>
    <property type="match status" value="1"/>
</dbReference>
<accession>A0A5C5ZGN3</accession>
<proteinExistence type="inferred from homology"/>
<sequence length="537" mass="59328">MAELNHECGVAAIYHLSGRGRSPICTDDGPRQISRLLPRMLLDIQNRGQLAAGMTTFDPDRPGLLKTLKDVGTVTEVFRLNHRAKAEALMQSLAGRAAIGHVRYATCGEDDKSYAQPFERKHIHKRKWFSFCFNGQLANYTLLKQNLLADGDHHLTLDTDTEIILHELAKILSEAPHKLDWIDVLRQATANFDGAYSLALMTAEGEMLVARDPLGIKPMCYIHEGPLFAAASESVALLNLGFEADQIKSLAPGHAILIDPENGLRIEPFAKPQSPKHCFFEWIYFANVASTLDDRSVYLSRTNLGRELAVAERAFGRVPLDDPDTIIVPVPDTSKAAADSMAYELSIPCREGLIRNRYAGRTFIEGGRARKAKAAAKYTPLREVLQGKRVILVEDSIVRSTTMNALLDRIRDVGGAREIHVRVACPPIVAPCFYGIDMSTIDQLIAPKYFSLQGELTDDSQQRLADDLGADSLRYLPVDALARAINLPSESLCQACVTGHYPTPVGQHLYQIACDNRGTQLNSQRTYEQLAAVVETP</sequence>
<dbReference type="GO" id="GO:0009113">
    <property type="term" value="P:purine nucleobase biosynthetic process"/>
    <property type="evidence" value="ECO:0007669"/>
    <property type="project" value="InterPro"/>
</dbReference>
<keyword evidence="5 7" id="KW-0658">Purine biosynthesis</keyword>
<feature type="binding site" evidence="7 10">
    <location>
        <position position="493"/>
    </location>
    <ligand>
        <name>[4Fe-4S] cluster</name>
        <dbReference type="ChEBI" id="CHEBI:49883"/>
    </ligand>
</feature>
<feature type="binding site" evidence="7 10">
    <location>
        <position position="496"/>
    </location>
    <ligand>
        <name>[4Fe-4S] cluster</name>
        <dbReference type="ChEBI" id="CHEBI:49883"/>
    </ligand>
</feature>
<protein>
    <recommendedName>
        <fullName evidence="7">Amidophosphoribosyltransferase</fullName>
        <shortName evidence="7">ATase</shortName>
        <ecNumber evidence="7">2.4.2.14</ecNumber>
    </recommendedName>
    <alternativeName>
        <fullName evidence="7">Glutamine phosphoribosylpyrophosphate amidotransferase</fullName>
        <shortName evidence="7">GPATase</shortName>
    </alternativeName>
</protein>
<dbReference type="SUPFAM" id="SSF53271">
    <property type="entry name" value="PRTase-like"/>
    <property type="match status" value="1"/>
</dbReference>
<keyword evidence="7 10" id="KW-0479">Metal-binding</keyword>